<dbReference type="InterPro" id="IPR006311">
    <property type="entry name" value="TAT_signal"/>
</dbReference>
<feature type="chain" id="PRO_5046287243" evidence="1">
    <location>
        <begin position="27"/>
        <end position="610"/>
    </location>
</feature>
<keyword evidence="1" id="KW-0732">Signal</keyword>
<name>A0ABX8TJX1_9CAUL</name>
<dbReference type="PANTHER" id="PTHR33361:SF2">
    <property type="entry name" value="DUF885 DOMAIN-CONTAINING PROTEIN"/>
    <property type="match status" value="1"/>
</dbReference>
<feature type="signal peptide" evidence="1">
    <location>
        <begin position="1"/>
        <end position="26"/>
    </location>
</feature>
<reference evidence="2 3" key="1">
    <citation type="submission" date="2021-07" db="EMBL/GenBank/DDBJ databases">
        <title>Isolation and characterization of bacteria from a gold mining with a capacity of golden bioaccumulation.</title>
        <authorList>
            <person name="Yang X.J."/>
        </authorList>
    </citation>
    <scope>NUCLEOTIDE SEQUENCE [LARGE SCALE GENOMIC DNA]</scope>
    <source>
        <strain evidence="2 3">Au29</strain>
    </source>
</reference>
<dbReference type="EMBL" id="CP080034">
    <property type="protein sequence ID" value="QYC10337.1"/>
    <property type="molecule type" value="Genomic_DNA"/>
</dbReference>
<evidence type="ECO:0000313" key="3">
    <source>
        <dbReference type="Proteomes" id="UP000824334"/>
    </source>
</evidence>
<sequence>MLDRRRLLQSAAAGAGLAALGDAAFAQVMAPATNAAGETLRTFMDKAFEETLDLSPETVTAFGLDKGARAAAKSKLTIPTRAEEEGQRAFFRAQRAQLAGMNRSAMQAQDGLYYDSLTANLDAVIATFDIPYGQGGWPNPYRVSQQGGTYQSAPDFLGNQHTIETAADADAYVARVRVLSDVFRAETDRLKEEYALGVVPPDFILAKAVRQQEGMLATAASASPITRSVIDRAQAKGLSGNWGAEVERLLTEQVYPALAAQNAVLKAALPGATHEASVRRLPQGDQYYANSLHYITTTRLTADEIHRTGLEQMADLTGRADVLLKAQGLTQGSVAERIKALGDDPKYVYPNTDAGKAELIAKLNAQMADMQGRLPRAFGRLPKAPVEIKRVPPEIEAGAPMGYYNSASLDGTRPGIYWINLKDTSEWPSWSLPTLTYHEASPGHHLQISLQQESPSAPMLMNLLGFSSYVEGWGLYAEQLADELGAYEHDPLGQIGYLQSLMFRSARLVVDTGIHSKGWSREQGIRYMMEAYGDQEGAATSEVERYCGWPGQACAYKVGHNEWVRLREKAKTALGPRFDIKGFHDTALAAGGVPLSVLERIVDGWVATQA</sequence>
<dbReference type="PROSITE" id="PS51318">
    <property type="entry name" value="TAT"/>
    <property type="match status" value="1"/>
</dbReference>
<dbReference type="InterPro" id="IPR010281">
    <property type="entry name" value="DUF885"/>
</dbReference>
<organism evidence="2 3">
    <name type="scientific">Brevundimonas nasdae</name>
    <dbReference type="NCBI Taxonomy" id="172043"/>
    <lineage>
        <taxon>Bacteria</taxon>
        <taxon>Pseudomonadati</taxon>
        <taxon>Pseudomonadota</taxon>
        <taxon>Alphaproteobacteria</taxon>
        <taxon>Caulobacterales</taxon>
        <taxon>Caulobacteraceae</taxon>
        <taxon>Brevundimonas</taxon>
    </lineage>
</organism>
<gene>
    <name evidence="2" type="ORF">KWG56_17625</name>
</gene>
<keyword evidence="3" id="KW-1185">Reference proteome</keyword>
<dbReference type="RefSeq" id="WP_219353132.1">
    <property type="nucleotide sequence ID" value="NZ_CP080034.1"/>
</dbReference>
<dbReference type="PANTHER" id="PTHR33361">
    <property type="entry name" value="GLR0591 PROTEIN"/>
    <property type="match status" value="1"/>
</dbReference>
<dbReference type="GeneID" id="94377115"/>
<accession>A0ABX8TJX1</accession>
<dbReference type="Proteomes" id="UP000824334">
    <property type="component" value="Chromosome"/>
</dbReference>
<evidence type="ECO:0000313" key="2">
    <source>
        <dbReference type="EMBL" id="QYC10337.1"/>
    </source>
</evidence>
<evidence type="ECO:0000256" key="1">
    <source>
        <dbReference type="SAM" id="SignalP"/>
    </source>
</evidence>
<dbReference type="Pfam" id="PF05960">
    <property type="entry name" value="DUF885"/>
    <property type="match status" value="1"/>
</dbReference>
<proteinExistence type="predicted"/>
<protein>
    <submittedName>
        <fullName evidence="2">DUF885 family protein</fullName>
    </submittedName>
</protein>